<dbReference type="Pfam" id="PF07690">
    <property type="entry name" value="MFS_1"/>
    <property type="match status" value="1"/>
</dbReference>
<comment type="subcellular location">
    <subcellularLocation>
        <location evidence="1">Cell membrane</location>
        <topology evidence="1">Multi-pass membrane protein</topology>
    </subcellularLocation>
</comment>
<feature type="transmembrane region" description="Helical" evidence="8">
    <location>
        <begin position="433"/>
        <end position="453"/>
    </location>
</feature>
<dbReference type="RefSeq" id="WP_179561706.1">
    <property type="nucleotide sequence ID" value="NZ_BAABBJ010000007.1"/>
</dbReference>
<dbReference type="PRINTS" id="PR01036">
    <property type="entry name" value="TCRTETB"/>
</dbReference>
<dbReference type="InterPro" id="IPR004638">
    <property type="entry name" value="EmrB-like"/>
</dbReference>
<keyword evidence="7 8" id="KW-0472">Membrane</keyword>
<feature type="transmembrane region" description="Helical" evidence="8">
    <location>
        <begin position="171"/>
        <end position="191"/>
    </location>
</feature>
<evidence type="ECO:0000256" key="3">
    <source>
        <dbReference type="ARBA" id="ARBA00022448"/>
    </source>
</evidence>
<keyword evidence="3" id="KW-0813">Transport</keyword>
<evidence type="ECO:0000256" key="1">
    <source>
        <dbReference type="ARBA" id="ARBA00004651"/>
    </source>
</evidence>
<feature type="transmembrane region" description="Helical" evidence="8">
    <location>
        <begin position="20"/>
        <end position="41"/>
    </location>
</feature>
<feature type="transmembrane region" description="Helical" evidence="8">
    <location>
        <begin position="271"/>
        <end position="292"/>
    </location>
</feature>
<keyword evidence="4" id="KW-1003">Cell membrane</keyword>
<evidence type="ECO:0000313" key="10">
    <source>
        <dbReference type="EMBL" id="GEP69526.1"/>
    </source>
</evidence>
<name>A0A512PEB7_9CELL</name>
<dbReference type="PANTHER" id="PTHR42718">
    <property type="entry name" value="MAJOR FACILITATOR SUPERFAMILY MULTIDRUG TRANSPORTER MFSC"/>
    <property type="match status" value="1"/>
</dbReference>
<evidence type="ECO:0000256" key="2">
    <source>
        <dbReference type="ARBA" id="ARBA00008537"/>
    </source>
</evidence>
<feature type="transmembrane region" description="Helical" evidence="8">
    <location>
        <begin position="53"/>
        <end position="75"/>
    </location>
</feature>
<dbReference type="InterPro" id="IPR011701">
    <property type="entry name" value="MFS"/>
</dbReference>
<dbReference type="InterPro" id="IPR036259">
    <property type="entry name" value="MFS_trans_sf"/>
</dbReference>
<keyword evidence="11" id="KW-1185">Reference proteome</keyword>
<dbReference type="InterPro" id="IPR020846">
    <property type="entry name" value="MFS_dom"/>
</dbReference>
<comment type="similarity">
    <text evidence="2">Belongs to the major facilitator superfamily. EmrB family.</text>
</comment>
<evidence type="ECO:0000256" key="8">
    <source>
        <dbReference type="SAM" id="Phobius"/>
    </source>
</evidence>
<organism evidence="10 11">
    <name type="scientific">Cellulomonas soli</name>
    <dbReference type="NCBI Taxonomy" id="931535"/>
    <lineage>
        <taxon>Bacteria</taxon>
        <taxon>Bacillati</taxon>
        <taxon>Actinomycetota</taxon>
        <taxon>Actinomycetes</taxon>
        <taxon>Micrococcales</taxon>
        <taxon>Cellulomonadaceae</taxon>
        <taxon>Cellulomonas</taxon>
    </lineage>
</organism>
<dbReference type="Proteomes" id="UP000321798">
    <property type="component" value="Unassembled WGS sequence"/>
</dbReference>
<keyword evidence="5 8" id="KW-0812">Transmembrane</keyword>
<evidence type="ECO:0000259" key="9">
    <source>
        <dbReference type="PROSITE" id="PS50850"/>
    </source>
</evidence>
<dbReference type="EMBL" id="BKAL01000007">
    <property type="protein sequence ID" value="GEP69526.1"/>
    <property type="molecule type" value="Genomic_DNA"/>
</dbReference>
<dbReference type="PANTHER" id="PTHR42718:SF9">
    <property type="entry name" value="MAJOR FACILITATOR SUPERFAMILY MULTIDRUG TRANSPORTER MFSC"/>
    <property type="match status" value="1"/>
</dbReference>
<evidence type="ECO:0000256" key="4">
    <source>
        <dbReference type="ARBA" id="ARBA00022475"/>
    </source>
</evidence>
<evidence type="ECO:0000256" key="6">
    <source>
        <dbReference type="ARBA" id="ARBA00022989"/>
    </source>
</evidence>
<comment type="caution">
    <text evidence="10">The sequence shown here is derived from an EMBL/GenBank/DDBJ whole genome shotgun (WGS) entry which is preliminary data.</text>
</comment>
<feature type="transmembrane region" description="Helical" evidence="8">
    <location>
        <begin position="87"/>
        <end position="110"/>
    </location>
</feature>
<keyword evidence="6 8" id="KW-1133">Transmembrane helix</keyword>
<gene>
    <name evidence="10" type="ORF">CSO01_22410</name>
</gene>
<dbReference type="Gene3D" id="1.20.1720.10">
    <property type="entry name" value="Multidrug resistance protein D"/>
    <property type="match status" value="1"/>
</dbReference>
<feature type="transmembrane region" description="Helical" evidence="8">
    <location>
        <begin position="233"/>
        <end position="250"/>
    </location>
</feature>
<feature type="transmembrane region" description="Helical" evidence="8">
    <location>
        <begin position="203"/>
        <end position="221"/>
    </location>
</feature>
<feature type="transmembrane region" description="Helical" evidence="8">
    <location>
        <begin position="361"/>
        <end position="387"/>
    </location>
</feature>
<dbReference type="GO" id="GO:0022857">
    <property type="term" value="F:transmembrane transporter activity"/>
    <property type="evidence" value="ECO:0007669"/>
    <property type="project" value="InterPro"/>
</dbReference>
<evidence type="ECO:0000313" key="11">
    <source>
        <dbReference type="Proteomes" id="UP000321798"/>
    </source>
</evidence>
<accession>A0A512PEB7</accession>
<feature type="transmembrane region" description="Helical" evidence="8">
    <location>
        <begin position="304"/>
        <end position="325"/>
    </location>
</feature>
<dbReference type="GO" id="GO:0005886">
    <property type="term" value="C:plasma membrane"/>
    <property type="evidence" value="ECO:0007669"/>
    <property type="project" value="UniProtKB-SubCell"/>
</dbReference>
<dbReference type="AlphaFoldDB" id="A0A512PEB7"/>
<dbReference type="SUPFAM" id="SSF103473">
    <property type="entry name" value="MFS general substrate transporter"/>
    <property type="match status" value="1"/>
</dbReference>
<protein>
    <recommendedName>
        <fullName evidence="9">Major facilitator superfamily (MFS) profile domain-containing protein</fullName>
    </recommendedName>
</protein>
<feature type="transmembrane region" description="Helical" evidence="8">
    <location>
        <begin position="337"/>
        <end position="355"/>
    </location>
</feature>
<proteinExistence type="inferred from homology"/>
<feature type="domain" description="Major facilitator superfamily (MFS) profile" evidence="9">
    <location>
        <begin position="18"/>
        <end position="460"/>
    </location>
</feature>
<feature type="transmembrane region" description="Helical" evidence="8">
    <location>
        <begin position="408"/>
        <end position="427"/>
    </location>
</feature>
<reference evidence="10 11" key="1">
    <citation type="submission" date="2019-07" db="EMBL/GenBank/DDBJ databases">
        <title>Whole genome shotgun sequence of Cellulomonas soli NBRC 109434.</title>
        <authorList>
            <person name="Hosoyama A."/>
            <person name="Uohara A."/>
            <person name="Ohji S."/>
            <person name="Ichikawa N."/>
        </authorList>
    </citation>
    <scope>NUCLEOTIDE SEQUENCE [LARGE SCALE GENOMIC DNA]</scope>
    <source>
        <strain evidence="10 11">NBRC 109434</strain>
    </source>
</reference>
<evidence type="ECO:0000256" key="5">
    <source>
        <dbReference type="ARBA" id="ARBA00022692"/>
    </source>
</evidence>
<dbReference type="NCBIfam" id="TIGR00711">
    <property type="entry name" value="efflux_EmrB"/>
    <property type="match status" value="1"/>
</dbReference>
<sequence>MSVTQEPTRTAASLGRVARYGLLIGPVLSMLDSSIVNVAVPDIAHELAAGLDTVQWVVSGYLLALAVGLALTAYASRRFGTMRVYTVSMILFVAVSAVCAIAPGIGLLIAARVVQGFVGAPLVPLALSVLLGKDGVGGGKVPMSAALVLFLAPALGPTLGGLLIGAGGWRWVFLVNVPVGVLGLLLLLRLPPVGAPARPGTRFDPAGFALLAGGLVSTLLGATRGTSQGWDHAAPYVLLLVGAVLLATYWRWAGRRAQPALRLDVVRGRPAVLVLVLQVLCSVITFGTVFLVPVFTQQVQGHTALATGVALLPQGVVMGLGTALGQRLSARIPLRTLVALGFAVLALSSTVLLLLTETTPLWVTALMLCGRAAAAGLVTTPLLVAFLAPLDEGELADGNTLYSITQRLGGSVGVSILGSVAASGATTGETLDAFHLVGAILVGLAVASAGLAWRLPRPVRVGRLSGSSPAA</sequence>
<dbReference type="Gene3D" id="1.20.1250.20">
    <property type="entry name" value="MFS general substrate transporter like domains"/>
    <property type="match status" value="1"/>
</dbReference>
<evidence type="ECO:0000256" key="7">
    <source>
        <dbReference type="ARBA" id="ARBA00023136"/>
    </source>
</evidence>
<dbReference type="PROSITE" id="PS50850">
    <property type="entry name" value="MFS"/>
    <property type="match status" value="1"/>
</dbReference>
<feature type="transmembrane region" description="Helical" evidence="8">
    <location>
        <begin position="116"/>
        <end position="132"/>
    </location>
</feature>
<feature type="transmembrane region" description="Helical" evidence="8">
    <location>
        <begin position="144"/>
        <end position="165"/>
    </location>
</feature>